<reference evidence="6" key="1">
    <citation type="submission" date="2018-02" db="EMBL/GenBank/DDBJ databases">
        <authorList>
            <person name="Cohen D.B."/>
            <person name="Kent A.D."/>
        </authorList>
    </citation>
    <scope>NUCLEOTIDE SEQUENCE</scope>
</reference>
<protein>
    <recommendedName>
        <fullName evidence="5">SWIM-type domain-containing protein</fullName>
    </recommendedName>
</protein>
<keyword evidence="2 4" id="KW-0863">Zinc-finger</keyword>
<dbReference type="PANTHER" id="PTHR47718">
    <property type="entry name" value="OS01G0519700 PROTEIN"/>
    <property type="match status" value="1"/>
</dbReference>
<keyword evidence="1" id="KW-0479">Metal-binding</keyword>
<evidence type="ECO:0000313" key="6">
    <source>
        <dbReference type="EMBL" id="SPC75584.1"/>
    </source>
</evidence>
<dbReference type="InterPro" id="IPR036875">
    <property type="entry name" value="Znf_CCHC_sf"/>
</dbReference>
<evidence type="ECO:0000256" key="3">
    <source>
        <dbReference type="ARBA" id="ARBA00022833"/>
    </source>
</evidence>
<gene>
    <name evidence="6" type="ORF">FSB_LOCUS3466</name>
</gene>
<feature type="domain" description="SWIM-type" evidence="5">
    <location>
        <begin position="543"/>
        <end position="579"/>
    </location>
</feature>
<dbReference type="InterPro" id="IPR018289">
    <property type="entry name" value="MULE_transposase_dom"/>
</dbReference>
<dbReference type="Pfam" id="PF10551">
    <property type="entry name" value="MULE"/>
    <property type="match status" value="1"/>
</dbReference>
<dbReference type="InterPro" id="IPR006564">
    <property type="entry name" value="Znf_PMZ"/>
</dbReference>
<evidence type="ECO:0000259" key="5">
    <source>
        <dbReference type="PROSITE" id="PS50966"/>
    </source>
</evidence>
<dbReference type="SUPFAM" id="SSF57756">
    <property type="entry name" value="Retrovirus zinc finger-like domains"/>
    <property type="match status" value="1"/>
</dbReference>
<evidence type="ECO:0000256" key="2">
    <source>
        <dbReference type="ARBA" id="ARBA00022771"/>
    </source>
</evidence>
<dbReference type="Pfam" id="PF03101">
    <property type="entry name" value="FAR1"/>
    <property type="match status" value="1"/>
</dbReference>
<keyword evidence="3" id="KW-0862">Zinc</keyword>
<dbReference type="InterPro" id="IPR004330">
    <property type="entry name" value="FAR1_DNA_bnd_dom"/>
</dbReference>
<dbReference type="PROSITE" id="PS50966">
    <property type="entry name" value="ZF_SWIM"/>
    <property type="match status" value="1"/>
</dbReference>
<sequence>MDTSGYAKAGTSRNTTYDAVSVNPTDERSAIHYTKDDISRMTFKTVTKWEEWYKHYSFLMGFGLRREDVRTDRNGEVIARKWVCSKEGFKRTTSNEEDGSQRQERSITRCGCKAFLRVKLDKTSNTWVVANLELTHNHALTDTHQRFFIPAHRTIAEGEKAEIQSLYQTGIKQSQMYEHLAHQAGGYNRLPFTKKDFYNYTYAYRQSQIGDGDANSARSFLEGIASKEPDFYSAYKTDEDGHLECLFWSDSTSRLDYACFGDVVAFDSTYKTNKYNLPFVVLIGVNHHHQTIVFGSGLLNVETEEAYTWLLQAFHDAMNNKSPVSVVTDGDRAMRNAINTVFPNANHRLCSWHLARNAKQHINNSAALQAFHKLMNDIQTRDQFEEKWNSMIEDFHLQENEWLRKMHTDRAMWAEAYLRGKFWAEIRSTQRCEGTHAYMKRSLQEKASLVDFIKQFHKKLDGMRHSESQEDYITQQKKPPSAGTVLPHIERHAASIYTRTSFQKVMSRLKQEGYLFQSYCWESIEHQLRTYTLETSQNRTARWEVTFDATSVSIRCTCLEFETVGLPCEHTFHIMKVARLKEIPQNLISLRWTKIAKSNTRPTYYSLHDPNDVTEVVRYGALTSRCNNLCYIASRSDEGYRQFNAGLDMLTQQMHHLHASDLSYNDEDINRSSSRADILKDPRVAHTKGGQKADKGKEIKKRKCALCKEEGHTKRTCPLSNINMMDNNSQISSPTIQFASEEDMSFNPVVYNSSCYDTSVCATMMENPSYTTATDAQGYTSVYNSSNPNTISSPTLQLASLEDMSFNPAVYNSISYDTSVHATMMENPSYTTATDAQGYTSTYTSSNPNTEQDKFYNWL</sequence>
<dbReference type="AlphaFoldDB" id="A0A2N9EM17"/>
<organism evidence="6">
    <name type="scientific">Fagus sylvatica</name>
    <name type="common">Beechnut</name>
    <dbReference type="NCBI Taxonomy" id="28930"/>
    <lineage>
        <taxon>Eukaryota</taxon>
        <taxon>Viridiplantae</taxon>
        <taxon>Streptophyta</taxon>
        <taxon>Embryophyta</taxon>
        <taxon>Tracheophyta</taxon>
        <taxon>Spermatophyta</taxon>
        <taxon>Magnoliopsida</taxon>
        <taxon>eudicotyledons</taxon>
        <taxon>Gunneridae</taxon>
        <taxon>Pentapetalae</taxon>
        <taxon>rosids</taxon>
        <taxon>fabids</taxon>
        <taxon>Fagales</taxon>
        <taxon>Fagaceae</taxon>
        <taxon>Fagus</taxon>
    </lineage>
</organism>
<name>A0A2N9EM17_FAGSY</name>
<evidence type="ECO:0000256" key="1">
    <source>
        <dbReference type="ARBA" id="ARBA00022723"/>
    </source>
</evidence>
<dbReference type="EMBL" id="OIVN01000169">
    <property type="protein sequence ID" value="SPC75584.1"/>
    <property type="molecule type" value="Genomic_DNA"/>
</dbReference>
<dbReference type="InterPro" id="IPR007527">
    <property type="entry name" value="Znf_SWIM"/>
</dbReference>
<dbReference type="GO" id="GO:0008270">
    <property type="term" value="F:zinc ion binding"/>
    <property type="evidence" value="ECO:0007669"/>
    <property type="project" value="UniProtKB-KW"/>
</dbReference>
<proteinExistence type="predicted"/>
<dbReference type="PANTHER" id="PTHR47718:SF15">
    <property type="entry name" value="PROTEIN FAR1-RELATED SEQUENCE 5-LIKE"/>
    <property type="match status" value="1"/>
</dbReference>
<accession>A0A2N9EM17</accession>
<evidence type="ECO:0000256" key="4">
    <source>
        <dbReference type="PROSITE-ProRule" id="PRU00325"/>
    </source>
</evidence>
<dbReference type="SMART" id="SM00575">
    <property type="entry name" value="ZnF_PMZ"/>
    <property type="match status" value="1"/>
</dbReference>
<dbReference type="GO" id="GO:0003676">
    <property type="term" value="F:nucleic acid binding"/>
    <property type="evidence" value="ECO:0007669"/>
    <property type="project" value="InterPro"/>
</dbReference>